<organism evidence="2 3">
    <name type="scientific">Pleurostoma richardsiae</name>
    <dbReference type="NCBI Taxonomy" id="41990"/>
    <lineage>
        <taxon>Eukaryota</taxon>
        <taxon>Fungi</taxon>
        <taxon>Dikarya</taxon>
        <taxon>Ascomycota</taxon>
        <taxon>Pezizomycotina</taxon>
        <taxon>Sordariomycetes</taxon>
        <taxon>Sordariomycetidae</taxon>
        <taxon>Calosphaeriales</taxon>
        <taxon>Pleurostomataceae</taxon>
        <taxon>Pleurostoma</taxon>
    </lineage>
</organism>
<feature type="region of interest" description="Disordered" evidence="1">
    <location>
        <begin position="75"/>
        <end position="170"/>
    </location>
</feature>
<reference evidence="2" key="1">
    <citation type="submission" date="2022-07" db="EMBL/GenBank/DDBJ databases">
        <title>Fungi with potential for degradation of polypropylene.</title>
        <authorList>
            <person name="Gostincar C."/>
        </authorList>
    </citation>
    <scope>NUCLEOTIDE SEQUENCE</scope>
    <source>
        <strain evidence="2">EXF-13308</strain>
    </source>
</reference>
<accession>A0AA38RPF2</accession>
<sequence>MSDHENESPTKPAPDEKVKLTDRELEILGKAWSCLKTLPEIDYEKLASELGMSNHRSAANAWGLIKKKLAIVLPTISKANKEPKTPKTASKRKTPAKAADAAGGADDDEDAVETPTKKPRGPRKTATPGKSRAKKGKKGGEEDKPKDEAADEAETQDDPTNINVAKAEEE</sequence>
<keyword evidence="3" id="KW-1185">Reference proteome</keyword>
<feature type="compositionally biased region" description="Basic and acidic residues" evidence="1">
    <location>
        <begin position="138"/>
        <end position="148"/>
    </location>
</feature>
<evidence type="ECO:0000256" key="1">
    <source>
        <dbReference type="SAM" id="MobiDB-lite"/>
    </source>
</evidence>
<dbReference type="EMBL" id="JANBVO010000020">
    <property type="protein sequence ID" value="KAJ9142908.1"/>
    <property type="molecule type" value="Genomic_DNA"/>
</dbReference>
<evidence type="ECO:0000313" key="3">
    <source>
        <dbReference type="Proteomes" id="UP001174694"/>
    </source>
</evidence>
<proteinExistence type="predicted"/>
<dbReference type="Proteomes" id="UP001174694">
    <property type="component" value="Unassembled WGS sequence"/>
</dbReference>
<comment type="caution">
    <text evidence="2">The sequence shown here is derived from an EMBL/GenBank/DDBJ whole genome shotgun (WGS) entry which is preliminary data.</text>
</comment>
<dbReference type="AlphaFoldDB" id="A0AA38RPF2"/>
<protein>
    <submittedName>
        <fullName evidence="2">Uncharacterized protein</fullName>
    </submittedName>
</protein>
<name>A0AA38RPF2_9PEZI</name>
<evidence type="ECO:0000313" key="2">
    <source>
        <dbReference type="EMBL" id="KAJ9142908.1"/>
    </source>
</evidence>
<gene>
    <name evidence="2" type="ORF">NKR23_g6784</name>
</gene>